<name>A0A7W6ID04_9HYPH</name>
<keyword evidence="3" id="KW-1185">Reference proteome</keyword>
<organism evidence="2 3">
    <name type="scientific">Microvirga flocculans</name>
    <dbReference type="NCBI Taxonomy" id="217168"/>
    <lineage>
        <taxon>Bacteria</taxon>
        <taxon>Pseudomonadati</taxon>
        <taxon>Pseudomonadota</taxon>
        <taxon>Alphaproteobacteria</taxon>
        <taxon>Hyphomicrobiales</taxon>
        <taxon>Methylobacteriaceae</taxon>
        <taxon>Microvirga</taxon>
    </lineage>
</organism>
<accession>A0A7W6ID04</accession>
<evidence type="ECO:0000313" key="3">
    <source>
        <dbReference type="Proteomes" id="UP000519439"/>
    </source>
</evidence>
<proteinExistence type="predicted"/>
<evidence type="ECO:0008006" key="4">
    <source>
        <dbReference type="Google" id="ProtNLM"/>
    </source>
</evidence>
<sequence>MADKKEYVSFITPLGRARYPKLDKQDTYEGKEVGYKCDLVLDDADMAKVQKIIDDAVKQLAPGGKLKNGKKTPIREDEEGNKFLTFKSYNKVPLFKAKGKDKYPEDTILGGGSLIRMKVSLTIGNGHLVGYMNAIQVAELKQGSDGGFDDLEGFDNDDDDSFGDEGDGDLDI</sequence>
<dbReference type="SUPFAM" id="SSF50249">
    <property type="entry name" value="Nucleic acid-binding proteins"/>
    <property type="match status" value="1"/>
</dbReference>
<dbReference type="EMBL" id="JACIDC010000002">
    <property type="protein sequence ID" value="MBB4039139.1"/>
    <property type="molecule type" value="Genomic_DNA"/>
</dbReference>
<comment type="caution">
    <text evidence="2">The sequence shown here is derived from an EMBL/GenBank/DDBJ whole genome shotgun (WGS) entry which is preliminary data.</text>
</comment>
<dbReference type="AlphaFoldDB" id="A0A7W6ID04"/>
<dbReference type="Proteomes" id="UP000519439">
    <property type="component" value="Unassembled WGS sequence"/>
</dbReference>
<gene>
    <name evidence="2" type="ORF">GGR34_000774</name>
</gene>
<dbReference type="Gene3D" id="2.40.50.140">
    <property type="entry name" value="Nucleic acid-binding proteins"/>
    <property type="match status" value="1"/>
</dbReference>
<dbReference type="InterPro" id="IPR012340">
    <property type="entry name" value="NA-bd_OB-fold"/>
</dbReference>
<reference evidence="2 3" key="1">
    <citation type="submission" date="2020-08" db="EMBL/GenBank/DDBJ databases">
        <title>Genomic Encyclopedia of Type Strains, Phase IV (KMG-IV): sequencing the most valuable type-strain genomes for metagenomic binning, comparative biology and taxonomic classification.</title>
        <authorList>
            <person name="Goeker M."/>
        </authorList>
    </citation>
    <scope>NUCLEOTIDE SEQUENCE [LARGE SCALE GENOMIC DNA]</scope>
    <source>
        <strain evidence="2 3">DSM 15743</strain>
    </source>
</reference>
<evidence type="ECO:0000313" key="2">
    <source>
        <dbReference type="EMBL" id="MBB4039139.1"/>
    </source>
</evidence>
<dbReference type="RefSeq" id="WP_027314958.1">
    <property type="nucleotide sequence ID" value="NZ_JACIDC010000002.1"/>
</dbReference>
<protein>
    <recommendedName>
        <fullName evidence="4">DUF2815 family protein</fullName>
    </recommendedName>
</protein>
<evidence type="ECO:0000256" key="1">
    <source>
        <dbReference type="SAM" id="MobiDB-lite"/>
    </source>
</evidence>
<feature type="region of interest" description="Disordered" evidence="1">
    <location>
        <begin position="148"/>
        <end position="172"/>
    </location>
</feature>